<dbReference type="InterPro" id="IPR005565">
    <property type="entry name" value="Hemolysn_activator_HlyB_C"/>
</dbReference>
<dbReference type="GO" id="GO:0046819">
    <property type="term" value="P:protein secretion by the type V secretion system"/>
    <property type="evidence" value="ECO:0007669"/>
    <property type="project" value="TreeGrafter"/>
</dbReference>
<feature type="domain" description="Polypeptide-transport-associated ShlB-type" evidence="6">
    <location>
        <begin position="81"/>
        <end position="152"/>
    </location>
</feature>
<dbReference type="EMBL" id="BJYR01000002">
    <property type="protein sequence ID" value="GEN98487.1"/>
    <property type="molecule type" value="Genomic_DNA"/>
</dbReference>
<protein>
    <submittedName>
        <fullName evidence="7">Heme:hemopexin-binding protein</fullName>
    </submittedName>
</protein>
<keyword evidence="8" id="KW-1185">Reference proteome</keyword>
<dbReference type="Gene3D" id="3.10.20.310">
    <property type="entry name" value="membrane protein fhac"/>
    <property type="match status" value="1"/>
</dbReference>
<sequence>MSRCGWFPLALAAVVFAACASLPSTALAQVSTPTIAGPSRDELGGITRAPTVQAPRLTVSGGIERSGCPLADPQFTKITTTITSVTFNGLKGATAAEMEAAWKPLAGTPQPISVLCEIRDAAATILRGKGYLAAVQVPVQRIENGQVRLEVLYARITAIRARGETRGAERKLMAYLGRLTRDEIFDRNKAERYLLLARDLPGYNVQLTLRPAGTAPGDLIGEVTVLRQAFAADFSVQNLASAATGRWGGQLRAQAFGITGAGDATTLSYYTTSDFREQRIFQASHEFRPGHEGLVVGASLTYAWTRPDLGQATGGAALDARTLLASFYARYPLIRSQAGDLWVGGGFDLLNQDTTLIIPLSRDRLRVFWARLDFNRTDLSRAEPAWRIDGSLEVRQGVSGLGASPSCLGLACGTRVPTSRFDASPAATVVRAEVEYEHALGRFSLAVHPRGQYAFRKVLGFEAFVPGNYTVGRGYDPGAIIGDSGIGVATELRGPRLPIGRGNGPVVQPFAFVDAAWAWDRGAGKPQRLSSVGGGLRADIGSRFRLDASVAVPLDRAGFNGRKPAPRILVSLTTRLLPWGGR</sequence>
<evidence type="ECO:0000313" key="8">
    <source>
        <dbReference type="Proteomes" id="UP000321464"/>
    </source>
</evidence>
<evidence type="ECO:0000256" key="1">
    <source>
        <dbReference type="ARBA" id="ARBA00022452"/>
    </source>
</evidence>
<dbReference type="Pfam" id="PF03865">
    <property type="entry name" value="ShlB"/>
    <property type="match status" value="1"/>
</dbReference>
<keyword evidence="3" id="KW-0998">Cell outer membrane</keyword>
<feature type="signal peptide" evidence="4">
    <location>
        <begin position="1"/>
        <end position="28"/>
    </location>
</feature>
<evidence type="ECO:0000256" key="2">
    <source>
        <dbReference type="ARBA" id="ARBA00022692"/>
    </source>
</evidence>
<reference evidence="7 8" key="1">
    <citation type="submission" date="2019-07" db="EMBL/GenBank/DDBJ databases">
        <title>Whole genome shotgun sequence of Novosphingobium sediminis NBRC 106119.</title>
        <authorList>
            <person name="Hosoyama A."/>
            <person name="Uohara A."/>
            <person name="Ohji S."/>
            <person name="Ichikawa N."/>
        </authorList>
    </citation>
    <scope>NUCLEOTIDE SEQUENCE [LARGE SCALE GENOMIC DNA]</scope>
    <source>
        <strain evidence="7 8">NBRC 106119</strain>
    </source>
</reference>
<dbReference type="RefSeq" id="WP_246134978.1">
    <property type="nucleotide sequence ID" value="NZ_BJYR01000002.1"/>
</dbReference>
<proteinExistence type="predicted"/>
<dbReference type="Proteomes" id="UP000321464">
    <property type="component" value="Unassembled WGS sequence"/>
</dbReference>
<dbReference type="PROSITE" id="PS51257">
    <property type="entry name" value="PROKAR_LIPOPROTEIN"/>
    <property type="match status" value="1"/>
</dbReference>
<accession>A0A512AFK1</accession>
<evidence type="ECO:0000256" key="4">
    <source>
        <dbReference type="SAM" id="SignalP"/>
    </source>
</evidence>
<feature type="domain" description="Haemolysin activator HlyB C-terminal" evidence="5">
    <location>
        <begin position="229"/>
        <end position="537"/>
    </location>
</feature>
<keyword evidence="4" id="KW-0732">Signal</keyword>
<dbReference type="GO" id="GO:0098046">
    <property type="term" value="C:type V protein secretion system complex"/>
    <property type="evidence" value="ECO:0007669"/>
    <property type="project" value="TreeGrafter"/>
</dbReference>
<evidence type="ECO:0000313" key="7">
    <source>
        <dbReference type="EMBL" id="GEN98487.1"/>
    </source>
</evidence>
<name>A0A512AFK1_9SPHN</name>
<dbReference type="InterPro" id="IPR013686">
    <property type="entry name" value="Polypept-transport_assoc_ShlB"/>
</dbReference>
<feature type="chain" id="PRO_5021757045" evidence="4">
    <location>
        <begin position="29"/>
        <end position="582"/>
    </location>
</feature>
<dbReference type="Pfam" id="PF08479">
    <property type="entry name" value="POTRA_2"/>
    <property type="match status" value="1"/>
</dbReference>
<evidence type="ECO:0000259" key="5">
    <source>
        <dbReference type="Pfam" id="PF03865"/>
    </source>
</evidence>
<dbReference type="AlphaFoldDB" id="A0A512AFK1"/>
<keyword evidence="1" id="KW-1134">Transmembrane beta strand</keyword>
<dbReference type="GO" id="GO:0008320">
    <property type="term" value="F:protein transmembrane transporter activity"/>
    <property type="evidence" value="ECO:0007669"/>
    <property type="project" value="TreeGrafter"/>
</dbReference>
<dbReference type="PANTHER" id="PTHR34597:SF6">
    <property type="entry name" value="BLR6126 PROTEIN"/>
    <property type="match status" value="1"/>
</dbReference>
<keyword evidence="1" id="KW-0472">Membrane</keyword>
<dbReference type="InterPro" id="IPR051544">
    <property type="entry name" value="TPS_OM_transporter"/>
</dbReference>
<dbReference type="PANTHER" id="PTHR34597">
    <property type="entry name" value="SLR1661 PROTEIN"/>
    <property type="match status" value="1"/>
</dbReference>
<dbReference type="Gene3D" id="2.40.160.50">
    <property type="entry name" value="membrane protein fhac: a member of the omp85/tpsb transporter family"/>
    <property type="match status" value="1"/>
</dbReference>
<keyword evidence="2" id="KW-0812">Transmembrane</keyword>
<organism evidence="7 8">
    <name type="scientific">Novosphingobium sediminis</name>
    <dbReference type="NCBI Taxonomy" id="707214"/>
    <lineage>
        <taxon>Bacteria</taxon>
        <taxon>Pseudomonadati</taxon>
        <taxon>Pseudomonadota</taxon>
        <taxon>Alphaproteobacteria</taxon>
        <taxon>Sphingomonadales</taxon>
        <taxon>Sphingomonadaceae</taxon>
        <taxon>Novosphingobium</taxon>
    </lineage>
</organism>
<gene>
    <name evidence="7" type="ORF">NSE01_03200</name>
</gene>
<evidence type="ECO:0000259" key="6">
    <source>
        <dbReference type="Pfam" id="PF08479"/>
    </source>
</evidence>
<comment type="caution">
    <text evidence="7">The sequence shown here is derived from an EMBL/GenBank/DDBJ whole genome shotgun (WGS) entry which is preliminary data.</text>
</comment>
<evidence type="ECO:0000256" key="3">
    <source>
        <dbReference type="ARBA" id="ARBA00023237"/>
    </source>
</evidence>